<proteinExistence type="predicted"/>
<dbReference type="RefSeq" id="XP_009801515.1">
    <property type="nucleotide sequence ID" value="XM_009803213.1"/>
</dbReference>
<reference evidence="2" key="2">
    <citation type="submission" date="2025-08" db="UniProtKB">
        <authorList>
            <consortium name="RefSeq"/>
        </authorList>
    </citation>
    <scope>IDENTIFICATION</scope>
    <source>
        <tissue evidence="2">Leaf</tissue>
    </source>
</reference>
<organism evidence="1 2">
    <name type="scientific">Nicotiana sylvestris</name>
    <name type="common">Wood tobacco</name>
    <name type="synonym">South American tobacco</name>
    <dbReference type="NCBI Taxonomy" id="4096"/>
    <lineage>
        <taxon>Eukaryota</taxon>
        <taxon>Viridiplantae</taxon>
        <taxon>Streptophyta</taxon>
        <taxon>Embryophyta</taxon>
        <taxon>Tracheophyta</taxon>
        <taxon>Spermatophyta</taxon>
        <taxon>Magnoliopsida</taxon>
        <taxon>eudicotyledons</taxon>
        <taxon>Gunneridae</taxon>
        <taxon>Pentapetalae</taxon>
        <taxon>asterids</taxon>
        <taxon>lamiids</taxon>
        <taxon>Solanales</taxon>
        <taxon>Solanaceae</taxon>
        <taxon>Nicotianoideae</taxon>
        <taxon>Nicotianeae</taxon>
        <taxon>Nicotiana</taxon>
    </lineage>
</organism>
<dbReference type="AlphaFoldDB" id="A0A1U7YRS0"/>
<reference evidence="1" key="1">
    <citation type="journal article" date="2013" name="Genome Biol.">
        <title>Reference genomes and transcriptomes of Nicotiana sylvestris and Nicotiana tomentosiformis.</title>
        <authorList>
            <person name="Sierro N."/>
            <person name="Battey J.N."/>
            <person name="Ouadi S."/>
            <person name="Bovet L."/>
            <person name="Goepfert S."/>
            <person name="Bakaher N."/>
            <person name="Peitsch M.C."/>
            <person name="Ivanov N.V."/>
        </authorList>
    </citation>
    <scope>NUCLEOTIDE SEQUENCE [LARGE SCALE GENOMIC DNA]</scope>
</reference>
<keyword evidence="1" id="KW-1185">Reference proteome</keyword>
<evidence type="ECO:0000313" key="1">
    <source>
        <dbReference type="Proteomes" id="UP000189701"/>
    </source>
</evidence>
<evidence type="ECO:0000313" key="2">
    <source>
        <dbReference type="RefSeq" id="XP_009801515.1"/>
    </source>
</evidence>
<name>A0A1U7YRS0_NICSY</name>
<sequence length="134" mass="15458">MAIFLGLSQFSAKISAGNFPPLFPRISPPFIFILALTFPNSFNSLIRAFSYEVQMSSNLFFQFYGYGMKLYMSQLILVVQSHCHQGLWSRNQIFIYEGCGVNQVRLFLALRMQVSLWLCYFDSHISLDGSSEWK</sequence>
<gene>
    <name evidence="2" type="primary">LOC104247255</name>
</gene>
<dbReference type="Proteomes" id="UP000189701">
    <property type="component" value="Unplaced"/>
</dbReference>
<protein>
    <submittedName>
        <fullName evidence="2">Uncharacterized protein LOC104247255 isoform X1</fullName>
    </submittedName>
</protein>
<accession>A0A1U7YRS0</accession>